<sequence length="96" mass="10575">MSCLHRLPIAFSQRERLAPRQSTQDTLSLGRVAQAFLLILAAIGTPTQPPTTRGKSPDRAQGHQPSPRPRYPTVKKHSSKKTKTEKSFKNADLTAA</sequence>
<comment type="caution">
    <text evidence="2">The sequence shown here is derived from an EMBL/GenBank/DDBJ whole genome shotgun (WGS) entry which is preliminary data.</text>
</comment>
<protein>
    <submittedName>
        <fullName evidence="2">Uncharacterized protein</fullName>
    </submittedName>
</protein>
<dbReference type="EMBL" id="LXQE01000196">
    <property type="protein sequence ID" value="RCJ29526.1"/>
    <property type="molecule type" value="Genomic_DNA"/>
</dbReference>
<organism evidence="2 3">
    <name type="scientific">Nostoc punctiforme NIES-2108</name>
    <dbReference type="NCBI Taxonomy" id="1356359"/>
    <lineage>
        <taxon>Bacteria</taxon>
        <taxon>Bacillati</taxon>
        <taxon>Cyanobacteriota</taxon>
        <taxon>Cyanophyceae</taxon>
        <taxon>Nostocales</taxon>
        <taxon>Nostocaceae</taxon>
        <taxon>Nostoc</taxon>
    </lineage>
</organism>
<reference evidence="2 3" key="1">
    <citation type="submission" date="2016-04" db="EMBL/GenBank/DDBJ databases">
        <authorList>
            <person name="Evans L.H."/>
            <person name="Alamgir A."/>
            <person name="Owens N."/>
            <person name="Weber N.D."/>
            <person name="Virtaneva K."/>
            <person name="Barbian K."/>
            <person name="Babar A."/>
            <person name="Rosenke K."/>
        </authorList>
    </citation>
    <scope>NUCLEOTIDE SEQUENCE [LARGE SCALE GENOMIC DNA]</scope>
    <source>
        <strain evidence="2">NIES-2108</strain>
    </source>
</reference>
<evidence type="ECO:0000256" key="1">
    <source>
        <dbReference type="SAM" id="MobiDB-lite"/>
    </source>
</evidence>
<dbReference type="AlphaFoldDB" id="A0A367QZ71"/>
<name>A0A367QZ71_NOSPU</name>
<feature type="region of interest" description="Disordered" evidence="1">
    <location>
        <begin position="44"/>
        <end position="96"/>
    </location>
</feature>
<gene>
    <name evidence="2" type="ORF">A6769_35330</name>
</gene>
<evidence type="ECO:0000313" key="3">
    <source>
        <dbReference type="Proteomes" id="UP000252085"/>
    </source>
</evidence>
<evidence type="ECO:0000313" key="2">
    <source>
        <dbReference type="EMBL" id="RCJ29526.1"/>
    </source>
</evidence>
<dbReference type="Proteomes" id="UP000252085">
    <property type="component" value="Unassembled WGS sequence"/>
</dbReference>
<accession>A0A367QZ71</accession>
<proteinExistence type="predicted"/>